<dbReference type="InterPro" id="IPR036412">
    <property type="entry name" value="HAD-like_sf"/>
</dbReference>
<dbReference type="InterPro" id="IPR023214">
    <property type="entry name" value="HAD_sf"/>
</dbReference>
<dbReference type="Pfam" id="PF00702">
    <property type="entry name" value="Hydrolase"/>
    <property type="match status" value="1"/>
</dbReference>
<organism evidence="1">
    <name type="scientific">Onchocerca flexuosa</name>
    <dbReference type="NCBI Taxonomy" id="387005"/>
    <lineage>
        <taxon>Eukaryota</taxon>
        <taxon>Metazoa</taxon>
        <taxon>Ecdysozoa</taxon>
        <taxon>Nematoda</taxon>
        <taxon>Chromadorea</taxon>
        <taxon>Rhabditida</taxon>
        <taxon>Spirurina</taxon>
        <taxon>Spiruromorpha</taxon>
        <taxon>Filarioidea</taxon>
        <taxon>Onchocercidae</taxon>
        <taxon>Onchocerca</taxon>
    </lineage>
</organism>
<dbReference type="Gene3D" id="3.40.50.1000">
    <property type="entry name" value="HAD superfamily/HAD-like"/>
    <property type="match status" value="1"/>
</dbReference>
<sequence>LNHICIELFYSSIKFQNSRSTVSDFLHNKSQKVYILDEYGRPFPFTFIQKRRIQRSIRDDQVFANRLLQTLAPLRRQKNKKASLVIFDKDGTLICFHSTWVPWAINVTEKICEAINMNVEKEIYSLLGLQKEQQRVKSGLLAEGTMAQIHDAIARLLINRGIETAEAVKHVMVAILESNESSRHNVKEIFDLRSLFRQLRDNGIKIAICTSDSRKGTLTTLQRLQLEDYIDMVVCGDDAGSMPKPHPHNALSICRMLDVDPQDALVVGDTLADMRMGRSANLGSTVGVLSGVCGINELRPQADHIVRDVSELLPIVLDMRRWSLS</sequence>
<dbReference type="PANTHER" id="PTHR43434:SF22">
    <property type="entry name" value="PHOSPHOGLYCOLATE PHOSPHATASE"/>
    <property type="match status" value="1"/>
</dbReference>
<name>A0A183H609_9BILA</name>
<dbReference type="SFLD" id="SFLDG01129">
    <property type="entry name" value="C1.5:_HAD__Beta-PGM__Phosphata"/>
    <property type="match status" value="1"/>
</dbReference>
<dbReference type="SFLD" id="SFLDS00003">
    <property type="entry name" value="Haloacid_Dehalogenase"/>
    <property type="match status" value="1"/>
</dbReference>
<dbReference type="NCBIfam" id="TIGR01549">
    <property type="entry name" value="HAD-SF-IA-v1"/>
    <property type="match status" value="1"/>
</dbReference>
<reference evidence="1" key="1">
    <citation type="submission" date="2016-06" db="UniProtKB">
        <authorList>
            <consortium name="WormBaseParasite"/>
        </authorList>
    </citation>
    <scope>IDENTIFICATION</scope>
</reference>
<dbReference type="SUPFAM" id="SSF56784">
    <property type="entry name" value="HAD-like"/>
    <property type="match status" value="1"/>
</dbReference>
<dbReference type="GO" id="GO:0006281">
    <property type="term" value="P:DNA repair"/>
    <property type="evidence" value="ECO:0007669"/>
    <property type="project" value="TreeGrafter"/>
</dbReference>
<accession>A0A183H609</accession>
<dbReference type="GO" id="GO:0008967">
    <property type="term" value="F:phosphoglycolate phosphatase activity"/>
    <property type="evidence" value="ECO:0007669"/>
    <property type="project" value="TreeGrafter"/>
</dbReference>
<protein>
    <submittedName>
        <fullName evidence="1">HAD hydrolase, family IA, variant 1</fullName>
    </submittedName>
</protein>
<dbReference type="STRING" id="387005.A0A183H609"/>
<dbReference type="InterPro" id="IPR050155">
    <property type="entry name" value="HAD-like_hydrolase_sf"/>
</dbReference>
<proteinExistence type="predicted"/>
<dbReference type="AlphaFoldDB" id="A0A183H609"/>
<dbReference type="WBParaSite" id="OFLC_0000291901-mRNA-1">
    <property type="protein sequence ID" value="OFLC_0000291901-mRNA-1"/>
    <property type="gene ID" value="OFLC_0000291901"/>
</dbReference>
<dbReference type="InterPro" id="IPR006439">
    <property type="entry name" value="HAD-SF_hydro_IA"/>
</dbReference>
<evidence type="ECO:0000313" key="1">
    <source>
        <dbReference type="WBParaSite" id="OFLC_0000291901-mRNA-1"/>
    </source>
</evidence>
<dbReference type="PANTHER" id="PTHR43434">
    <property type="entry name" value="PHOSPHOGLYCOLATE PHOSPHATASE"/>
    <property type="match status" value="1"/>
</dbReference>